<dbReference type="Proteomes" id="UP000245887">
    <property type="component" value="Unassembled WGS sequence"/>
</dbReference>
<evidence type="ECO:0000313" key="3">
    <source>
        <dbReference type="EMBL" id="PVY78814.1"/>
    </source>
</evidence>
<dbReference type="Gene3D" id="3.40.50.2300">
    <property type="match status" value="2"/>
</dbReference>
<evidence type="ECO:0000256" key="1">
    <source>
        <dbReference type="ARBA" id="ARBA00023136"/>
    </source>
</evidence>
<dbReference type="RefSeq" id="WP_116918101.1">
    <property type="nucleotide sequence ID" value="NZ_QEKQ01000001.1"/>
</dbReference>
<reference evidence="3 4" key="1">
    <citation type="submission" date="2018-04" db="EMBL/GenBank/DDBJ databases">
        <title>Genomic Encyclopedia of Type Strains, Phase IV (KMG-IV): sequencing the most valuable type-strain genomes for metagenomic binning, comparative biology and taxonomic classification.</title>
        <authorList>
            <person name="Goeker M."/>
        </authorList>
    </citation>
    <scope>NUCLEOTIDE SEQUENCE [LARGE SCALE GENOMIC DNA]</scope>
    <source>
        <strain evidence="3 4">DSM 28688</strain>
    </source>
</reference>
<dbReference type="OrthoDB" id="6708821at2"/>
<gene>
    <name evidence="3" type="ORF">C8D92_10116</name>
</gene>
<proteinExistence type="predicted"/>
<sequence length="609" mass="67023">MTVRTFRTTTLTGLLCLLMLLSGCASVQDRSLERLTAASALESARDAGATPEALRTLLEQVSRLQSANRHSEARRILTSTVFDRANEAVQNQRTLLALRSARALEDSQWARALTAPLAPDHFTRYPADRQAAAARLQSDTASLAGLYVAAAQTRIAASATLARMSGEQSHNAIWQLLKRSRTESLSDASATALSNLQQGWLELALRLRNAGTGLDGQAQAVRDWQTNWPDHPARDTLPGELSLIVTLSAERPESIALALPQSGRLSEAGQAVRDGFLARFYTTPDEEKASVTIRIYDSADREFDALYQEMVQNDADLIVGPLSKPAVTTLAQQENLPVPVLALNYSESKTKGPANLYQFGLSAEDEAQQLAERLVMDGRPQAVALTPWGDWGDRVARALSDRIQTLDGTLLDIVRFDPRESLKDVVAKAFRVDVSRDRAITVERTIGMNVEFEPRRRQDIDAIVMVASPDTARQLKPTFAFYYGGDLPVYAPSTVYAGQPDANRDSDLNGVLFTDIPWVLDPPPAFQSQATDALRSVVRRQGRLFALGADAWRLAMEAHLLRNLPEAQVGGLTGTLTMNRDGRVQRRQQWAIFEDGRPRTLPEPESETE</sequence>
<dbReference type="Pfam" id="PF04348">
    <property type="entry name" value="LppC"/>
    <property type="match status" value="1"/>
</dbReference>
<dbReference type="InterPro" id="IPR028082">
    <property type="entry name" value="Peripla_BP_I"/>
</dbReference>
<keyword evidence="2" id="KW-0732">Signal</keyword>
<dbReference type="GO" id="GO:0009252">
    <property type="term" value="P:peptidoglycan biosynthetic process"/>
    <property type="evidence" value="ECO:0007669"/>
    <property type="project" value="TreeGrafter"/>
</dbReference>
<feature type="chain" id="PRO_5015680095" description="LppC family lipoprotein" evidence="2">
    <location>
        <begin position="28"/>
        <end position="609"/>
    </location>
</feature>
<dbReference type="GO" id="GO:0031241">
    <property type="term" value="C:periplasmic side of cell outer membrane"/>
    <property type="evidence" value="ECO:0007669"/>
    <property type="project" value="TreeGrafter"/>
</dbReference>
<protein>
    <recommendedName>
        <fullName evidence="5">LppC family lipoprotein</fullName>
    </recommendedName>
</protein>
<dbReference type="GO" id="GO:0030234">
    <property type="term" value="F:enzyme regulator activity"/>
    <property type="evidence" value="ECO:0007669"/>
    <property type="project" value="TreeGrafter"/>
</dbReference>
<organism evidence="3 4">
    <name type="scientific">Tamilnaduibacter salinus</name>
    <dbReference type="NCBI Taxonomy" id="1484056"/>
    <lineage>
        <taxon>Bacteria</taxon>
        <taxon>Pseudomonadati</taxon>
        <taxon>Pseudomonadota</taxon>
        <taxon>Gammaproteobacteria</taxon>
        <taxon>Pseudomonadales</taxon>
        <taxon>Marinobacteraceae</taxon>
        <taxon>Tamilnaduibacter</taxon>
    </lineage>
</organism>
<dbReference type="PROSITE" id="PS51257">
    <property type="entry name" value="PROKAR_LIPOPROTEIN"/>
    <property type="match status" value="1"/>
</dbReference>
<dbReference type="SUPFAM" id="SSF53822">
    <property type="entry name" value="Periplasmic binding protein-like I"/>
    <property type="match status" value="1"/>
</dbReference>
<dbReference type="InterPro" id="IPR007443">
    <property type="entry name" value="LpoA"/>
</dbReference>
<dbReference type="EMBL" id="QEKQ01000001">
    <property type="protein sequence ID" value="PVY78814.1"/>
    <property type="molecule type" value="Genomic_DNA"/>
</dbReference>
<dbReference type="CDD" id="cd06339">
    <property type="entry name" value="PBP1_YraM_LppC_lipoprotein-like"/>
    <property type="match status" value="1"/>
</dbReference>
<dbReference type="AlphaFoldDB" id="A0A2U1D0B2"/>
<feature type="signal peptide" evidence="2">
    <location>
        <begin position="1"/>
        <end position="27"/>
    </location>
</feature>
<evidence type="ECO:0000256" key="2">
    <source>
        <dbReference type="SAM" id="SignalP"/>
    </source>
</evidence>
<accession>A0A2U1D0B2</accession>
<keyword evidence="1" id="KW-0472">Membrane</keyword>
<dbReference type="PANTHER" id="PTHR38038:SF1">
    <property type="entry name" value="PENICILLIN-BINDING PROTEIN ACTIVATOR LPOA"/>
    <property type="match status" value="1"/>
</dbReference>
<comment type="caution">
    <text evidence="3">The sequence shown here is derived from an EMBL/GenBank/DDBJ whole genome shotgun (WGS) entry which is preliminary data.</text>
</comment>
<name>A0A2U1D0B2_9GAMM</name>
<evidence type="ECO:0008006" key="5">
    <source>
        <dbReference type="Google" id="ProtNLM"/>
    </source>
</evidence>
<dbReference type="Gene3D" id="1.25.40.650">
    <property type="match status" value="1"/>
</dbReference>
<dbReference type="PANTHER" id="PTHR38038">
    <property type="entry name" value="PENICILLIN-BINDING PROTEIN ACTIVATOR LPOA"/>
    <property type="match status" value="1"/>
</dbReference>
<evidence type="ECO:0000313" key="4">
    <source>
        <dbReference type="Proteomes" id="UP000245887"/>
    </source>
</evidence>